<reference evidence="2 3" key="1">
    <citation type="submission" date="2021-04" db="EMBL/GenBank/DDBJ databases">
        <title>The genome sequence of type strain Ideonella paludis KCTC 32238.</title>
        <authorList>
            <person name="Liu Y."/>
        </authorList>
    </citation>
    <scope>NUCLEOTIDE SEQUENCE [LARGE SCALE GENOMIC DNA]</scope>
    <source>
        <strain evidence="2 3">KCTC 32238</strain>
    </source>
</reference>
<name>A0ABS5DYV0_9BURK</name>
<proteinExistence type="predicted"/>
<keyword evidence="3" id="KW-1185">Reference proteome</keyword>
<protein>
    <submittedName>
        <fullName evidence="2">Uncharacterized protein</fullName>
    </submittedName>
</protein>
<dbReference type="RefSeq" id="WP_210809676.1">
    <property type="nucleotide sequence ID" value="NZ_JAGQDG010000005.1"/>
</dbReference>
<feature type="signal peptide" evidence="1">
    <location>
        <begin position="1"/>
        <end position="23"/>
    </location>
</feature>
<evidence type="ECO:0000313" key="3">
    <source>
        <dbReference type="Proteomes" id="UP000672097"/>
    </source>
</evidence>
<evidence type="ECO:0000256" key="1">
    <source>
        <dbReference type="SAM" id="SignalP"/>
    </source>
</evidence>
<accession>A0ABS5DYV0</accession>
<feature type="chain" id="PRO_5047053748" evidence="1">
    <location>
        <begin position="24"/>
        <end position="188"/>
    </location>
</feature>
<comment type="caution">
    <text evidence="2">The sequence shown here is derived from an EMBL/GenBank/DDBJ whole genome shotgun (WGS) entry which is preliminary data.</text>
</comment>
<evidence type="ECO:0000313" key="2">
    <source>
        <dbReference type="EMBL" id="MBQ0936327.1"/>
    </source>
</evidence>
<dbReference type="EMBL" id="JAGQDG010000005">
    <property type="protein sequence ID" value="MBQ0936327.1"/>
    <property type="molecule type" value="Genomic_DNA"/>
</dbReference>
<dbReference type="Proteomes" id="UP000672097">
    <property type="component" value="Unassembled WGS sequence"/>
</dbReference>
<keyword evidence="1" id="KW-0732">Signal</keyword>
<gene>
    <name evidence="2" type="ORF">KAK11_13385</name>
</gene>
<sequence length="188" mass="19591">MKTHLIVSAALVALSVVSVSASAAIKSATFRTESNLPIYGTGAPLVLSKGSPLVAGADELTGAHVISNPDGWGGGIVHMDLDKTTNILTLKAQDNWDFQTFHASVGFVRFTNATESICGIKYLGGNITTPAITPSATFVDNGVSISYVVQDVSGGGYFNFVMGATAQFQIETCVPRATEKASVPGRNH</sequence>
<organism evidence="2 3">
    <name type="scientific">Ideonella paludis</name>
    <dbReference type="NCBI Taxonomy" id="1233411"/>
    <lineage>
        <taxon>Bacteria</taxon>
        <taxon>Pseudomonadati</taxon>
        <taxon>Pseudomonadota</taxon>
        <taxon>Betaproteobacteria</taxon>
        <taxon>Burkholderiales</taxon>
        <taxon>Sphaerotilaceae</taxon>
        <taxon>Ideonella</taxon>
    </lineage>
</organism>